<dbReference type="Pfam" id="PF03663">
    <property type="entry name" value="Glyco_hydro_76"/>
    <property type="match status" value="1"/>
</dbReference>
<dbReference type="PANTHER" id="PTHR47791:SF4">
    <property type="entry name" value="(PUTATIVE SECRETED PROTEIN)-RELATED"/>
    <property type="match status" value="1"/>
</dbReference>
<comment type="caution">
    <text evidence="1">The sequence shown here is derived from an EMBL/GenBank/DDBJ whole genome shotgun (WGS) entry which is preliminary data.</text>
</comment>
<dbReference type="Proteomes" id="UP001500394">
    <property type="component" value="Unassembled WGS sequence"/>
</dbReference>
<gene>
    <name evidence="1" type="ORF">GCM10023173_22460</name>
</gene>
<accession>A0ABP8R6I6</accession>
<dbReference type="PIRSF" id="PIRSF021505">
    <property type="entry name" value="O_gly_hdrol"/>
    <property type="match status" value="1"/>
</dbReference>
<dbReference type="InterPro" id="IPR053169">
    <property type="entry name" value="MUG_Protein"/>
</dbReference>
<dbReference type="InterPro" id="IPR005198">
    <property type="entry name" value="Glyco_hydro_76"/>
</dbReference>
<evidence type="ECO:0000313" key="1">
    <source>
        <dbReference type="EMBL" id="GAA4519479.1"/>
    </source>
</evidence>
<dbReference type="SUPFAM" id="SSF48208">
    <property type="entry name" value="Six-hairpin glycosidases"/>
    <property type="match status" value="1"/>
</dbReference>
<organism evidence="1 2">
    <name type="scientific">Sphingobacterium thermophilum</name>
    <dbReference type="NCBI Taxonomy" id="768534"/>
    <lineage>
        <taxon>Bacteria</taxon>
        <taxon>Pseudomonadati</taxon>
        <taxon>Bacteroidota</taxon>
        <taxon>Sphingobacteriia</taxon>
        <taxon>Sphingobacteriales</taxon>
        <taxon>Sphingobacteriaceae</taxon>
        <taxon>Sphingobacterium</taxon>
    </lineage>
</organism>
<dbReference type="EMBL" id="BAABGR010000035">
    <property type="protein sequence ID" value="GAA4519479.1"/>
    <property type="molecule type" value="Genomic_DNA"/>
</dbReference>
<sequence>MRQFFIILFFFGIGNGLCSAQKTKFISYATSTLEAIYKHYGVEGNVLLRENYPFRGDFRADYLGVEAEKTQANSFSYLWPYSGMLSAHVALLETTKSREWVKAIDQNVLTGLQAYYDDKREPKAYASYINSAPQSDRFYDDNIWIGIDFTDLYLLTKKKVYLEQALEVWRFVESGMDDKLGGGIYWCEQRKESKNTCSNAPAIVFLAKLYIATKEEKYLTLAKSLYQWVQNQLLDPSDSVYYDNINLRGQLDRRKFAYNSGQMIQAGALLYKISKEKQYLTDAQRIAKGAYSYFFHPVAESDTMQSFRYLRKSNNWFIAVMMRGYVELYAMDGNSLYVDTFRKNLDNAWDHMREAQGLFHKDWSGKEKDKRFWLLDQLAMVEMYARIAGIR</sequence>
<keyword evidence="1" id="KW-0378">Hydrolase</keyword>
<dbReference type="PANTHER" id="PTHR47791">
    <property type="entry name" value="MEIOTICALLY UP-REGULATED GENE 191 PROTEIN"/>
    <property type="match status" value="1"/>
</dbReference>
<dbReference type="GO" id="GO:0016787">
    <property type="term" value="F:hydrolase activity"/>
    <property type="evidence" value="ECO:0007669"/>
    <property type="project" value="UniProtKB-KW"/>
</dbReference>
<name>A0ABP8R6I6_9SPHI</name>
<evidence type="ECO:0000313" key="2">
    <source>
        <dbReference type="Proteomes" id="UP001500394"/>
    </source>
</evidence>
<protein>
    <submittedName>
        <fullName evidence="1">Glycoside hydrolase family 76 protein</fullName>
    </submittedName>
</protein>
<keyword evidence="2" id="KW-1185">Reference proteome</keyword>
<dbReference type="RefSeq" id="WP_345068491.1">
    <property type="nucleotide sequence ID" value="NZ_BAABGR010000035.1"/>
</dbReference>
<proteinExistence type="predicted"/>
<dbReference type="InterPro" id="IPR008928">
    <property type="entry name" value="6-hairpin_glycosidase_sf"/>
</dbReference>
<dbReference type="Gene3D" id="1.50.10.20">
    <property type="match status" value="1"/>
</dbReference>
<reference evidence="2" key="1">
    <citation type="journal article" date="2019" name="Int. J. Syst. Evol. Microbiol.">
        <title>The Global Catalogue of Microorganisms (GCM) 10K type strain sequencing project: providing services to taxonomists for standard genome sequencing and annotation.</title>
        <authorList>
            <consortium name="The Broad Institute Genomics Platform"/>
            <consortium name="The Broad Institute Genome Sequencing Center for Infectious Disease"/>
            <person name="Wu L."/>
            <person name="Ma J."/>
        </authorList>
    </citation>
    <scope>NUCLEOTIDE SEQUENCE [LARGE SCALE GENOMIC DNA]</scope>
    <source>
        <strain evidence="2">JCM 17858</strain>
    </source>
</reference>
<dbReference type="InterPro" id="IPR014512">
    <property type="entry name" value="O_gly_hydro"/>
</dbReference>